<sequence>MHYDLFNVCSGFSCTILEIYFPTIYHFCIVHSFSISPILPSIPSSLLLSSDAENLRIISFFSFRFGKRKHEYLRFGPLVKDSRHWT</sequence>
<dbReference type="WBParaSite" id="Hba_12515">
    <property type="protein sequence ID" value="Hba_12515"/>
    <property type="gene ID" value="Hba_12515"/>
</dbReference>
<proteinExistence type="predicted"/>
<accession>A0A1I7X4X5</accession>
<dbReference type="Proteomes" id="UP000095283">
    <property type="component" value="Unplaced"/>
</dbReference>
<organism evidence="1 2">
    <name type="scientific">Heterorhabditis bacteriophora</name>
    <name type="common">Entomopathogenic nematode worm</name>
    <dbReference type="NCBI Taxonomy" id="37862"/>
    <lineage>
        <taxon>Eukaryota</taxon>
        <taxon>Metazoa</taxon>
        <taxon>Ecdysozoa</taxon>
        <taxon>Nematoda</taxon>
        <taxon>Chromadorea</taxon>
        <taxon>Rhabditida</taxon>
        <taxon>Rhabditina</taxon>
        <taxon>Rhabditomorpha</taxon>
        <taxon>Strongyloidea</taxon>
        <taxon>Heterorhabditidae</taxon>
        <taxon>Heterorhabditis</taxon>
    </lineage>
</organism>
<dbReference type="AlphaFoldDB" id="A0A1I7X4X5"/>
<evidence type="ECO:0000313" key="2">
    <source>
        <dbReference type="WBParaSite" id="Hba_12515"/>
    </source>
</evidence>
<reference evidence="2" key="1">
    <citation type="submission" date="2016-11" db="UniProtKB">
        <authorList>
            <consortium name="WormBaseParasite"/>
        </authorList>
    </citation>
    <scope>IDENTIFICATION</scope>
</reference>
<protein>
    <submittedName>
        <fullName evidence="2">Ovule protein</fullName>
    </submittedName>
</protein>
<evidence type="ECO:0000313" key="1">
    <source>
        <dbReference type="Proteomes" id="UP000095283"/>
    </source>
</evidence>
<name>A0A1I7X4X5_HETBA</name>
<keyword evidence="1" id="KW-1185">Reference proteome</keyword>